<keyword evidence="8 9" id="KW-0472">Membrane</keyword>
<evidence type="ECO:0000256" key="4">
    <source>
        <dbReference type="ARBA" id="ARBA00022475"/>
    </source>
</evidence>
<dbReference type="GO" id="GO:0015105">
    <property type="term" value="F:arsenite transmembrane transporter activity"/>
    <property type="evidence" value="ECO:0007669"/>
    <property type="project" value="TreeGrafter"/>
</dbReference>
<evidence type="ECO:0000256" key="2">
    <source>
        <dbReference type="ARBA" id="ARBA00010110"/>
    </source>
</evidence>
<feature type="transmembrane region" description="Helical" evidence="10">
    <location>
        <begin position="183"/>
        <end position="207"/>
    </location>
</feature>
<keyword evidence="4 9" id="KW-1003">Cell membrane</keyword>
<sequence>MDGRGHVRHYILTYIDIEGIFISTNINMIESWLMTLTKEHSTPRAAGSMSFLDRWLAAWIFLAMAAGLLIGKVFPGIGALLSAVEIGGISIPIAIGLIVMMYPTLAKVRYDKTKEITTDRTLMVVSIMLNWIVGPALMFSLAWLFLPDQPELRTGLIIVGLARCIAMVLVWSDLACGDREATAVLVAINSVFQILMFGVLGWFYLQILPSWLGLDTTSVTFSVVSIVTSVLVFLGMPLVAGVLSRVIGEKIKGRRWYEDTFLPKISPLALIGLLYTIVLLFSLQGDEITAQPWTVARLALPLLMYFAGMFFISLVVSKLSGLTYERAASVSFTAAGNNFDLAIAVSIGTFGATSPQALAGTIGPLIEVPVLVGLVYAMLWLGPKIFKKENAGS</sequence>
<dbReference type="InterPro" id="IPR038770">
    <property type="entry name" value="Na+/solute_symporter_sf"/>
</dbReference>
<dbReference type="EMBL" id="AP009044">
    <property type="protein sequence ID" value="BAF53303.1"/>
    <property type="molecule type" value="Genomic_DNA"/>
</dbReference>
<dbReference type="Pfam" id="PF01758">
    <property type="entry name" value="SBF"/>
    <property type="match status" value="1"/>
</dbReference>
<feature type="transmembrane region" description="Helical" evidence="10">
    <location>
        <begin position="295"/>
        <end position="316"/>
    </location>
</feature>
<gene>
    <name evidence="11" type="ordered locus">cgR_0339</name>
</gene>
<keyword evidence="5 9" id="KW-0812">Transmembrane</keyword>
<accession>A0AB72V819</accession>
<dbReference type="InterPro" id="IPR002657">
    <property type="entry name" value="BilAc:Na_symport/Acr3"/>
</dbReference>
<dbReference type="GO" id="GO:0005886">
    <property type="term" value="C:plasma membrane"/>
    <property type="evidence" value="ECO:0007669"/>
    <property type="project" value="UniProtKB-SubCell"/>
</dbReference>
<feature type="transmembrane region" description="Helical" evidence="10">
    <location>
        <begin position="80"/>
        <end position="102"/>
    </location>
</feature>
<feature type="transmembrane region" description="Helical" evidence="10">
    <location>
        <begin position="219"/>
        <end position="244"/>
    </location>
</feature>
<dbReference type="GO" id="GO:0046685">
    <property type="term" value="P:response to arsenic-containing substance"/>
    <property type="evidence" value="ECO:0007669"/>
    <property type="project" value="UniProtKB-KW"/>
</dbReference>
<evidence type="ECO:0000313" key="11">
    <source>
        <dbReference type="EMBL" id="BAF53303.1"/>
    </source>
</evidence>
<evidence type="ECO:0000256" key="8">
    <source>
        <dbReference type="ARBA" id="ARBA00023136"/>
    </source>
</evidence>
<name>A0AB72V819_CORGB</name>
<feature type="transmembrane region" description="Helical" evidence="10">
    <location>
        <begin position="122"/>
        <end position="146"/>
    </location>
</feature>
<organism evidence="11">
    <name type="scientific">Corynebacterium glutamicum (strain R)</name>
    <dbReference type="NCBI Taxonomy" id="340322"/>
    <lineage>
        <taxon>Bacteria</taxon>
        <taxon>Bacillati</taxon>
        <taxon>Actinomycetota</taxon>
        <taxon>Actinomycetes</taxon>
        <taxon>Mycobacteriales</taxon>
        <taxon>Corynebacteriaceae</taxon>
        <taxon>Corynebacterium</taxon>
    </lineage>
</organism>
<comment type="subcellular location">
    <subcellularLocation>
        <location evidence="1 9">Cell membrane</location>
        <topology evidence="1 9">Multi-pass membrane protein</topology>
    </subcellularLocation>
</comment>
<evidence type="ECO:0000256" key="5">
    <source>
        <dbReference type="ARBA" id="ARBA00022692"/>
    </source>
</evidence>
<evidence type="ECO:0008006" key="12">
    <source>
        <dbReference type="Google" id="ProtNLM"/>
    </source>
</evidence>
<dbReference type="PANTHER" id="PTHR43057:SF1">
    <property type="entry name" value="ARSENICAL-RESISTANCE PROTEIN 3"/>
    <property type="match status" value="1"/>
</dbReference>
<feature type="transmembrane region" description="Helical" evidence="10">
    <location>
        <begin position="55"/>
        <end position="74"/>
    </location>
</feature>
<keyword evidence="7 9" id="KW-1133">Transmembrane helix</keyword>
<feature type="transmembrane region" description="Helical" evidence="10">
    <location>
        <begin position="328"/>
        <end position="351"/>
    </location>
</feature>
<dbReference type="Gene3D" id="1.20.1530.20">
    <property type="match status" value="1"/>
</dbReference>
<evidence type="ECO:0000256" key="10">
    <source>
        <dbReference type="SAM" id="Phobius"/>
    </source>
</evidence>
<reference evidence="11" key="1">
    <citation type="journal article" date="2007" name="Microbiology">
        <title>Comparative analysis of the Corynebacterium glutamicum group and complete genome sequence of strain R.</title>
        <authorList>
            <person name="Yukawa H."/>
            <person name="Omumasaba C.A."/>
            <person name="Nonaka H."/>
            <person name="Kos P."/>
            <person name="Okai N."/>
            <person name="Suzuki N."/>
            <person name="Suda M."/>
            <person name="Tsuge Y."/>
            <person name="Watanabe J."/>
            <person name="Ikeda Y."/>
            <person name="Vertes A.A."/>
            <person name="Inui M."/>
        </authorList>
    </citation>
    <scope>NUCLEOTIDE SEQUENCE</scope>
    <source>
        <strain evidence="11">R</strain>
    </source>
</reference>
<dbReference type="NCBIfam" id="TIGR00832">
    <property type="entry name" value="acr3"/>
    <property type="match status" value="1"/>
</dbReference>
<feature type="transmembrane region" description="Helical" evidence="10">
    <location>
        <begin position="357"/>
        <end position="381"/>
    </location>
</feature>
<dbReference type="GO" id="GO:0015104">
    <property type="term" value="F:antimonite transmembrane transporter activity"/>
    <property type="evidence" value="ECO:0007669"/>
    <property type="project" value="TreeGrafter"/>
</dbReference>
<proteinExistence type="inferred from homology"/>
<dbReference type="PIRSF" id="PIRSF005508">
    <property type="entry name" value="Acr3"/>
    <property type="match status" value="1"/>
</dbReference>
<dbReference type="GO" id="GO:0015297">
    <property type="term" value="F:antiporter activity"/>
    <property type="evidence" value="ECO:0007669"/>
    <property type="project" value="UniProtKB-UniRule"/>
</dbReference>
<dbReference type="KEGG" id="cgt:cgR_0339"/>
<dbReference type="Proteomes" id="UP000006698">
    <property type="component" value="Chromosome"/>
</dbReference>
<evidence type="ECO:0000256" key="7">
    <source>
        <dbReference type="ARBA" id="ARBA00022989"/>
    </source>
</evidence>
<comment type="similarity">
    <text evidence="2 9">Belongs to the arsenical resistance-3 (ACR3) (TC 2.A.59) family.</text>
</comment>
<keyword evidence="3 9" id="KW-0813">Transport</keyword>
<evidence type="ECO:0000256" key="6">
    <source>
        <dbReference type="ARBA" id="ARBA00022849"/>
    </source>
</evidence>
<dbReference type="PANTHER" id="PTHR43057">
    <property type="entry name" value="ARSENITE EFFLUX TRANSPORTER"/>
    <property type="match status" value="1"/>
</dbReference>
<dbReference type="FunFam" id="1.20.1530.20:FF:000009">
    <property type="entry name" value="Arsenite transporter, ACR3 family"/>
    <property type="match status" value="1"/>
</dbReference>
<dbReference type="InterPro" id="IPR004706">
    <property type="entry name" value="Arsenical-R_Acr3"/>
</dbReference>
<evidence type="ECO:0000256" key="1">
    <source>
        <dbReference type="ARBA" id="ARBA00004651"/>
    </source>
</evidence>
<protein>
    <recommendedName>
        <fullName evidence="12">Arsenical-resistance protein</fullName>
    </recommendedName>
</protein>
<feature type="transmembrane region" description="Helical" evidence="10">
    <location>
        <begin position="265"/>
        <end position="283"/>
    </location>
</feature>
<dbReference type="AlphaFoldDB" id="A0AB72V819"/>
<evidence type="ECO:0000256" key="3">
    <source>
        <dbReference type="ARBA" id="ARBA00022448"/>
    </source>
</evidence>
<evidence type="ECO:0000256" key="9">
    <source>
        <dbReference type="PIRNR" id="PIRNR005508"/>
    </source>
</evidence>
<feature type="transmembrane region" description="Helical" evidence="10">
    <location>
        <begin position="152"/>
        <end position="171"/>
    </location>
</feature>
<dbReference type="PROSITE" id="PS50890">
    <property type="entry name" value="PUA"/>
    <property type="match status" value="1"/>
</dbReference>
<keyword evidence="6" id="KW-0059">Arsenical resistance</keyword>